<dbReference type="Proteomes" id="UP000053660">
    <property type="component" value="Unassembled WGS sequence"/>
</dbReference>
<dbReference type="SUPFAM" id="SSF54928">
    <property type="entry name" value="RNA-binding domain, RBD"/>
    <property type="match status" value="1"/>
</dbReference>
<dbReference type="SMART" id="SM00360">
    <property type="entry name" value="RRM"/>
    <property type="match status" value="1"/>
</dbReference>
<accession>A0A0B1TI22</accession>
<gene>
    <name evidence="4" type="ORF">OESDEN_02856</name>
</gene>
<dbReference type="InterPro" id="IPR012677">
    <property type="entry name" value="Nucleotide-bd_a/b_plait_sf"/>
</dbReference>
<evidence type="ECO:0000259" key="3">
    <source>
        <dbReference type="PROSITE" id="PS50102"/>
    </source>
</evidence>
<feature type="domain" description="RRM" evidence="3">
    <location>
        <begin position="153"/>
        <end position="229"/>
    </location>
</feature>
<reference evidence="4 5" key="1">
    <citation type="submission" date="2014-03" db="EMBL/GenBank/DDBJ databases">
        <title>Draft genome of the hookworm Oesophagostomum dentatum.</title>
        <authorList>
            <person name="Mitreva M."/>
        </authorList>
    </citation>
    <scope>NUCLEOTIDE SEQUENCE [LARGE SCALE GENOMIC DNA]</scope>
    <source>
        <strain evidence="4 5">OD-Hann</strain>
    </source>
</reference>
<dbReference type="PROSITE" id="PS50102">
    <property type="entry name" value="RRM"/>
    <property type="match status" value="1"/>
</dbReference>
<organism evidence="4 5">
    <name type="scientific">Oesophagostomum dentatum</name>
    <name type="common">Nodular worm</name>
    <dbReference type="NCBI Taxonomy" id="61180"/>
    <lineage>
        <taxon>Eukaryota</taxon>
        <taxon>Metazoa</taxon>
        <taxon>Ecdysozoa</taxon>
        <taxon>Nematoda</taxon>
        <taxon>Chromadorea</taxon>
        <taxon>Rhabditida</taxon>
        <taxon>Rhabditina</taxon>
        <taxon>Rhabditomorpha</taxon>
        <taxon>Strongyloidea</taxon>
        <taxon>Strongylidae</taxon>
        <taxon>Oesophagostomum</taxon>
    </lineage>
</organism>
<dbReference type="Gene3D" id="3.30.70.330">
    <property type="match status" value="1"/>
</dbReference>
<feature type="region of interest" description="Disordered" evidence="2">
    <location>
        <begin position="1"/>
        <end position="49"/>
    </location>
</feature>
<feature type="compositionally biased region" description="Basic and acidic residues" evidence="2">
    <location>
        <begin position="15"/>
        <end position="26"/>
    </location>
</feature>
<keyword evidence="1" id="KW-0694">RNA-binding</keyword>
<evidence type="ECO:0000256" key="1">
    <source>
        <dbReference type="PROSITE-ProRule" id="PRU00176"/>
    </source>
</evidence>
<dbReference type="EMBL" id="KN549502">
    <property type="protein sequence ID" value="KHJ97168.1"/>
    <property type="molecule type" value="Genomic_DNA"/>
</dbReference>
<dbReference type="CDD" id="cd00590">
    <property type="entry name" value="RRM_SF"/>
    <property type="match status" value="1"/>
</dbReference>
<keyword evidence="5" id="KW-1185">Reference proteome</keyword>
<evidence type="ECO:0000313" key="4">
    <source>
        <dbReference type="EMBL" id="KHJ97168.1"/>
    </source>
</evidence>
<protein>
    <recommendedName>
        <fullName evidence="3">RRM domain-containing protein</fullName>
    </recommendedName>
</protein>
<name>A0A0B1TI22_OESDE</name>
<dbReference type="InterPro" id="IPR035979">
    <property type="entry name" value="RBD_domain_sf"/>
</dbReference>
<proteinExistence type="predicted"/>
<evidence type="ECO:0000256" key="2">
    <source>
        <dbReference type="SAM" id="MobiDB-lite"/>
    </source>
</evidence>
<dbReference type="InterPro" id="IPR000504">
    <property type="entry name" value="RRM_dom"/>
</dbReference>
<evidence type="ECO:0000313" key="5">
    <source>
        <dbReference type="Proteomes" id="UP000053660"/>
    </source>
</evidence>
<dbReference type="Pfam" id="PF00076">
    <property type="entry name" value="RRM_1"/>
    <property type="match status" value="1"/>
</dbReference>
<sequence length="229" mass="25489">MTVCQNSRGKRRHSGHSDNKIPEKKARLSIQPEPSSSSSEVECKSNAKRRIRRRTKGLRELIKNKIEIALSAPSSPLGHLFTSRDDNGTPQAAYAAVVKAIGLEEEDWLKAISLPAKAVESISNITDAFCIEKGQQNALMVKYRVPSWSIEDCTVYLDNLPESCTSEKISRIARKFGTVVEIRLPKSSSRPVPSPFGILEMGKRPKAFAFVQFTKPEACQKMCAVSFFF</sequence>
<dbReference type="AlphaFoldDB" id="A0A0B1TI22"/>
<dbReference type="GO" id="GO:0003723">
    <property type="term" value="F:RNA binding"/>
    <property type="evidence" value="ECO:0007669"/>
    <property type="project" value="UniProtKB-UniRule"/>
</dbReference>
<dbReference type="OrthoDB" id="439993at2759"/>